<name>A0A9N9BBP7_9GLOM</name>
<organism evidence="1 2">
    <name type="scientific">Racocetra fulgida</name>
    <dbReference type="NCBI Taxonomy" id="60492"/>
    <lineage>
        <taxon>Eukaryota</taxon>
        <taxon>Fungi</taxon>
        <taxon>Fungi incertae sedis</taxon>
        <taxon>Mucoromycota</taxon>
        <taxon>Glomeromycotina</taxon>
        <taxon>Glomeromycetes</taxon>
        <taxon>Diversisporales</taxon>
        <taxon>Gigasporaceae</taxon>
        <taxon>Racocetra</taxon>
    </lineage>
</organism>
<reference evidence="1" key="1">
    <citation type="submission" date="2021-06" db="EMBL/GenBank/DDBJ databases">
        <authorList>
            <person name="Kallberg Y."/>
            <person name="Tangrot J."/>
            <person name="Rosling A."/>
        </authorList>
    </citation>
    <scope>NUCLEOTIDE SEQUENCE</scope>
    <source>
        <strain evidence="1">IN212</strain>
    </source>
</reference>
<gene>
    <name evidence="1" type="ORF">RFULGI_LOCUS4949</name>
</gene>
<proteinExistence type="predicted"/>
<keyword evidence="2" id="KW-1185">Reference proteome</keyword>
<dbReference type="EMBL" id="CAJVPZ010005207">
    <property type="protein sequence ID" value="CAG8558247.1"/>
    <property type="molecule type" value="Genomic_DNA"/>
</dbReference>
<evidence type="ECO:0000313" key="1">
    <source>
        <dbReference type="EMBL" id="CAG8558247.1"/>
    </source>
</evidence>
<evidence type="ECO:0000313" key="2">
    <source>
        <dbReference type="Proteomes" id="UP000789396"/>
    </source>
</evidence>
<sequence>QILAIEVLRKSADNGHSILYESSAEVGDKEEGARYLRLAAYQKNQEALKYCELHKINIEQ</sequence>
<protein>
    <submittedName>
        <fullName evidence="1">3550_t:CDS:1</fullName>
    </submittedName>
</protein>
<dbReference type="AlphaFoldDB" id="A0A9N9BBP7"/>
<comment type="caution">
    <text evidence="1">The sequence shown here is derived from an EMBL/GenBank/DDBJ whole genome shotgun (WGS) entry which is preliminary data.</text>
</comment>
<dbReference type="Proteomes" id="UP000789396">
    <property type="component" value="Unassembled WGS sequence"/>
</dbReference>
<feature type="non-terminal residue" evidence="1">
    <location>
        <position position="1"/>
    </location>
</feature>
<accession>A0A9N9BBP7</accession>